<evidence type="ECO:0000313" key="6">
    <source>
        <dbReference type="Proteomes" id="UP000289437"/>
    </source>
</evidence>
<accession>A0A4Q0SW30</accession>
<organism evidence="5 6">
    <name type="scientific">Granulicella sibirica</name>
    <dbReference type="NCBI Taxonomy" id="2479048"/>
    <lineage>
        <taxon>Bacteria</taxon>
        <taxon>Pseudomonadati</taxon>
        <taxon>Acidobacteriota</taxon>
        <taxon>Terriglobia</taxon>
        <taxon>Terriglobales</taxon>
        <taxon>Acidobacteriaceae</taxon>
        <taxon>Granulicella</taxon>
    </lineage>
</organism>
<sequence length="114" mass="12053">MHEISIAISIVDQVVEESESLGGLLVTAVHLSLGLLAGVDEQALQFCFKAACEGTLLEGSTLIIQLIPVTIFCPTCGMERMADSVQQPVCTVCRSATRIIKGHELEVAALEVAA</sequence>
<dbReference type="Gene3D" id="3.30.2320.80">
    <property type="match status" value="1"/>
</dbReference>
<keyword evidence="2 4" id="KW-0479">Metal-binding</keyword>
<evidence type="ECO:0000256" key="3">
    <source>
        <dbReference type="ARBA" id="ARBA00022833"/>
    </source>
</evidence>
<dbReference type="PANTHER" id="PTHR34535">
    <property type="entry name" value="HYDROGENASE MATURATION FACTOR HYPA"/>
    <property type="match status" value="1"/>
</dbReference>
<comment type="caution">
    <text evidence="5">The sequence shown here is derived from an EMBL/GenBank/DDBJ whole genome shotgun (WGS) entry which is preliminary data.</text>
</comment>
<dbReference type="Proteomes" id="UP000289437">
    <property type="component" value="Unassembled WGS sequence"/>
</dbReference>
<name>A0A4Q0SW30_9BACT</name>
<feature type="binding site" evidence="4">
    <location>
        <position position="2"/>
    </location>
    <ligand>
        <name>Ni(2+)</name>
        <dbReference type="ChEBI" id="CHEBI:49786"/>
    </ligand>
</feature>
<keyword evidence="3 4" id="KW-0862">Zinc</keyword>
<dbReference type="RefSeq" id="WP_128915360.1">
    <property type="nucleotide sequence ID" value="NZ_RDSM01000005.1"/>
</dbReference>
<dbReference type="GO" id="GO:0008270">
    <property type="term" value="F:zinc ion binding"/>
    <property type="evidence" value="ECO:0007669"/>
    <property type="project" value="UniProtKB-UniRule"/>
</dbReference>
<keyword evidence="1 4" id="KW-0533">Nickel</keyword>
<keyword evidence="6" id="KW-1185">Reference proteome</keyword>
<comment type="similarity">
    <text evidence="4">Belongs to the HypA/HybF family.</text>
</comment>
<dbReference type="PANTHER" id="PTHR34535:SF3">
    <property type="entry name" value="HYDROGENASE MATURATION FACTOR HYPA"/>
    <property type="match status" value="1"/>
</dbReference>
<dbReference type="PIRSF" id="PIRSF004761">
    <property type="entry name" value="Hydrgn_mat_HypA"/>
    <property type="match status" value="1"/>
</dbReference>
<feature type="binding site" evidence="4">
    <location>
        <position position="73"/>
    </location>
    <ligand>
        <name>Zn(2+)</name>
        <dbReference type="ChEBI" id="CHEBI:29105"/>
    </ligand>
</feature>
<evidence type="ECO:0000313" key="5">
    <source>
        <dbReference type="EMBL" id="RXH54110.1"/>
    </source>
</evidence>
<evidence type="ECO:0000256" key="1">
    <source>
        <dbReference type="ARBA" id="ARBA00022596"/>
    </source>
</evidence>
<gene>
    <name evidence="4" type="primary">hypA</name>
    <name evidence="5" type="ORF">GRAN_4761</name>
</gene>
<dbReference type="GO" id="GO:0051604">
    <property type="term" value="P:protein maturation"/>
    <property type="evidence" value="ECO:0007669"/>
    <property type="project" value="InterPro"/>
</dbReference>
<dbReference type="AlphaFoldDB" id="A0A4Q0SW30"/>
<dbReference type="HAMAP" id="MF_00213">
    <property type="entry name" value="HypA_HybF"/>
    <property type="match status" value="1"/>
</dbReference>
<reference evidence="6" key="2">
    <citation type="submission" date="2019-02" db="EMBL/GenBank/DDBJ databases">
        <title>Granulicella sibirica sp. nov., a psychrotolerant acidobacterium isolated from an organic soil layer in forested tundra, West Siberia.</title>
        <authorList>
            <person name="Oshkin I.Y."/>
            <person name="Kulichevskaya I.S."/>
            <person name="Rijpstra W.I.C."/>
            <person name="Sinninghe Damste J.S."/>
            <person name="Rakitin A.L."/>
            <person name="Ravin N.V."/>
            <person name="Dedysh S.N."/>
        </authorList>
    </citation>
    <scope>NUCLEOTIDE SEQUENCE [LARGE SCALE GENOMIC DNA]</scope>
    <source>
        <strain evidence="6">AF10</strain>
    </source>
</reference>
<dbReference type="OrthoDB" id="9800361at2"/>
<feature type="binding site" evidence="4">
    <location>
        <position position="93"/>
    </location>
    <ligand>
        <name>Zn(2+)</name>
        <dbReference type="ChEBI" id="CHEBI:29105"/>
    </ligand>
</feature>
<protein>
    <recommendedName>
        <fullName evidence="4">Hydrogenase maturation factor HypA</fullName>
    </recommendedName>
</protein>
<dbReference type="Pfam" id="PF01155">
    <property type="entry name" value="HypA"/>
    <property type="match status" value="1"/>
</dbReference>
<evidence type="ECO:0000256" key="4">
    <source>
        <dbReference type="HAMAP-Rule" id="MF_00213"/>
    </source>
</evidence>
<reference evidence="5 6" key="1">
    <citation type="submission" date="2018-11" db="EMBL/GenBank/DDBJ databases">
        <authorList>
            <person name="Mardanov A.V."/>
            <person name="Ravin N.V."/>
            <person name="Dedysh S.N."/>
        </authorList>
    </citation>
    <scope>NUCLEOTIDE SEQUENCE [LARGE SCALE GENOMIC DNA]</scope>
    <source>
        <strain evidence="5 6">AF10</strain>
    </source>
</reference>
<dbReference type="EMBL" id="RDSM01000005">
    <property type="protein sequence ID" value="RXH54110.1"/>
    <property type="molecule type" value="Genomic_DNA"/>
</dbReference>
<evidence type="ECO:0000256" key="2">
    <source>
        <dbReference type="ARBA" id="ARBA00022723"/>
    </source>
</evidence>
<comment type="function">
    <text evidence="4">Involved in the maturation of [NiFe] hydrogenases. Required for nickel insertion into the metal center of the hydrogenase.</text>
</comment>
<dbReference type="InterPro" id="IPR000688">
    <property type="entry name" value="HypA/HybF"/>
</dbReference>
<feature type="binding site" evidence="4">
    <location>
        <position position="76"/>
    </location>
    <ligand>
        <name>Zn(2+)</name>
        <dbReference type="ChEBI" id="CHEBI:29105"/>
    </ligand>
</feature>
<proteinExistence type="inferred from homology"/>
<dbReference type="GO" id="GO:0016151">
    <property type="term" value="F:nickel cation binding"/>
    <property type="evidence" value="ECO:0007669"/>
    <property type="project" value="UniProtKB-UniRule"/>
</dbReference>
<feature type="binding site" evidence="4">
    <location>
        <position position="90"/>
    </location>
    <ligand>
        <name>Zn(2+)</name>
        <dbReference type="ChEBI" id="CHEBI:29105"/>
    </ligand>
</feature>